<keyword evidence="1" id="KW-0808">Transferase</keyword>
<evidence type="ECO:0000313" key="2">
    <source>
        <dbReference type="Proteomes" id="UP000829420"/>
    </source>
</evidence>
<protein>
    <submittedName>
        <fullName evidence="1">Glycosyltransferase</fullName>
        <ecNumber evidence="1">2.4.-.-</ecNumber>
    </submittedName>
</protein>
<accession>A0ACD3Y4Z5</accession>
<reference evidence="1" key="1">
    <citation type="submission" date="2022-03" db="EMBL/GenBank/DDBJ databases">
        <title>ESBL-producing Moellerella wisconsensis and Escherichia marmotae isolated from wild game meat.</title>
        <authorList>
            <person name="Biggel M."/>
        </authorList>
    </citation>
    <scope>NUCLEOTIDE SEQUENCE</scope>
    <source>
        <strain evidence="1">W1</strain>
    </source>
</reference>
<organism evidence="1 2">
    <name type="scientific">Moellerella wisconsensis</name>
    <dbReference type="NCBI Taxonomy" id="158849"/>
    <lineage>
        <taxon>Bacteria</taxon>
        <taxon>Pseudomonadati</taxon>
        <taxon>Pseudomonadota</taxon>
        <taxon>Gammaproteobacteria</taxon>
        <taxon>Enterobacterales</taxon>
        <taxon>Morganellaceae</taxon>
        <taxon>Moellerella</taxon>
    </lineage>
</organism>
<dbReference type="Proteomes" id="UP000829420">
    <property type="component" value="Chromosome"/>
</dbReference>
<proteinExistence type="predicted"/>
<sequence length="360" mass="40243">MKILFIITGLGMGGAEKIVSNLADLYNNKNHSITIISLKDPILVKPESENINIINLHVKGTFEFIKSIFTLKSIIKKLKPDVVHSHMFHAIIASRICRLLVRIPKLICSAHNTVDGSIFRSFIYRITDFLSDMTTNVSPDAVNSFIKSHAVPKNKITCIYNGIDIKRFKKTITEKSINEFIDLQGKNIFLSVGSLTKQKDYPNLFKALSLYQQENGSNFKLLIVGDGPLKQSLINLSNQLGLQNNILFLGLRHDIPELMSICNLFILPSAWEGFGLVVAEAMACESLVIGTDCGGVKDVINQYGIIIPPKDHNALKLAISHAVNLAPIEKETIQKNARRYIINNYSIEKMANSYLTLYLK</sequence>
<gene>
    <name evidence="1" type="ORF">MNY70_12110</name>
</gene>
<dbReference type="EMBL" id="CP093255">
    <property type="protein sequence ID" value="UNH38218.1"/>
    <property type="molecule type" value="Genomic_DNA"/>
</dbReference>
<keyword evidence="1" id="KW-0328">Glycosyltransferase</keyword>
<dbReference type="EC" id="2.4.-.-" evidence="1"/>
<name>A0ACD3Y4Z5_9GAMM</name>
<keyword evidence="2" id="KW-1185">Reference proteome</keyword>
<evidence type="ECO:0000313" key="1">
    <source>
        <dbReference type="EMBL" id="UNH38218.1"/>
    </source>
</evidence>